<proteinExistence type="predicted"/>
<dbReference type="KEGG" id="mtar:DF168_01756"/>
<protein>
    <recommendedName>
        <fullName evidence="1">Amidohydrolase-related domain-containing protein</fullName>
    </recommendedName>
</protein>
<sequence length="329" mass="38389">MIDYREEDQRFWEEELEDFVPQRVFDAHCHLFQSNCMQPGAEHPFRHDSDLATLEAWSEKLYPGRHVNYLVLGMPVVGTDVDKHNTMVAEQLSRDPGSRANRLVTPECKIEDINSDVKNKGFIGLKPYRVFSVTGDRDNCRIHEFLTHEQMELANDLGLWVTMHLSRSQGSADQYNLNDLEEYTTRRYPNIKWILAHCARSFTYYPILRGVERLRHMPNIWYDLSAVTSLPAFITLFQKENLKRIFYGSDGVDSTFFHGKYVNFGRYWYQVYTDDMNLSFAHTEARPILCIYEQMLAMKQAAEIVGFSNEDIEGIFWRNAVEALEIGVA</sequence>
<reference evidence="2 3" key="1">
    <citation type="submission" date="2018-06" db="EMBL/GenBank/DDBJ databases">
        <title>Draft Genome Sequence of a Novel Marine Bacterium Related to the Verrucomicrobia.</title>
        <authorList>
            <person name="Vosseberg J."/>
            <person name="Martijn J."/>
            <person name="Ettema T.J.G."/>
        </authorList>
    </citation>
    <scope>NUCLEOTIDE SEQUENCE [LARGE SCALE GENOMIC DNA]</scope>
    <source>
        <strain evidence="2">TARA_B100001123</strain>
    </source>
</reference>
<evidence type="ECO:0000313" key="3">
    <source>
        <dbReference type="Proteomes" id="UP000247465"/>
    </source>
</evidence>
<dbReference type="Gene3D" id="3.20.20.140">
    <property type="entry name" value="Metal-dependent hydrolases"/>
    <property type="match status" value="1"/>
</dbReference>
<evidence type="ECO:0000313" key="2">
    <source>
        <dbReference type="EMBL" id="AWT60542.1"/>
    </source>
</evidence>
<dbReference type="EMBL" id="CP029803">
    <property type="protein sequence ID" value="AWT60542.1"/>
    <property type="molecule type" value="Genomic_DNA"/>
</dbReference>
<name>A0A2Z4ARB8_9BACT</name>
<evidence type="ECO:0000259" key="1">
    <source>
        <dbReference type="Pfam" id="PF04909"/>
    </source>
</evidence>
<dbReference type="GO" id="GO:0016787">
    <property type="term" value="F:hydrolase activity"/>
    <property type="evidence" value="ECO:0007669"/>
    <property type="project" value="InterPro"/>
</dbReference>
<dbReference type="SUPFAM" id="SSF51556">
    <property type="entry name" value="Metallo-dependent hydrolases"/>
    <property type="match status" value="1"/>
</dbReference>
<dbReference type="Pfam" id="PF04909">
    <property type="entry name" value="Amidohydro_2"/>
    <property type="match status" value="1"/>
</dbReference>
<organism evidence="2 3">
    <name type="scientific">Candidatus Moanibacter tarae</name>
    <dbReference type="NCBI Taxonomy" id="2200854"/>
    <lineage>
        <taxon>Bacteria</taxon>
        <taxon>Pseudomonadati</taxon>
        <taxon>Verrucomicrobiota</taxon>
        <taxon>Opitutia</taxon>
        <taxon>Puniceicoccales</taxon>
        <taxon>Puniceicoccales incertae sedis</taxon>
        <taxon>Candidatus Moanibacter</taxon>
    </lineage>
</organism>
<dbReference type="AlphaFoldDB" id="A0A2Z4ARB8"/>
<dbReference type="InterPro" id="IPR032466">
    <property type="entry name" value="Metal_Hydrolase"/>
</dbReference>
<feature type="domain" description="Amidohydrolase-related" evidence="1">
    <location>
        <begin position="26"/>
        <end position="324"/>
    </location>
</feature>
<dbReference type="Proteomes" id="UP000247465">
    <property type="component" value="Chromosome"/>
</dbReference>
<dbReference type="InterPro" id="IPR006680">
    <property type="entry name" value="Amidohydro-rel"/>
</dbReference>
<accession>A0A2Z4ARB8</accession>
<gene>
    <name evidence="2" type="ORF">DF168_01756</name>
</gene>